<dbReference type="Gene3D" id="1.10.8.60">
    <property type="match status" value="1"/>
</dbReference>
<keyword evidence="7" id="KW-1185">Reference proteome</keyword>
<dbReference type="eggNOG" id="COG1219">
    <property type="taxonomic scope" value="Bacteria"/>
</dbReference>
<keyword evidence="3" id="KW-0143">Chaperone</keyword>
<dbReference type="Gene3D" id="3.40.50.300">
    <property type="entry name" value="P-loop containing nucleotide triphosphate hydrolases"/>
    <property type="match status" value="1"/>
</dbReference>
<keyword evidence="6" id="KW-0378">Hydrolase</keyword>
<evidence type="ECO:0000313" key="7">
    <source>
        <dbReference type="Proteomes" id="UP000006055"/>
    </source>
</evidence>
<evidence type="ECO:0000259" key="4">
    <source>
        <dbReference type="SMART" id="SM00382"/>
    </source>
</evidence>
<dbReference type="Pfam" id="PF10431">
    <property type="entry name" value="ClpB_D2-small"/>
    <property type="match status" value="1"/>
</dbReference>
<sequence>MNEYDETKGTNLPDPKEIEREINEFLANKYGNRIRVMGTQIGPWPGAEEFGGGTTVTTGDTSPIRFDMKPAELHEYLDRFVIRQDAAKEILATKICTHFNRIRYYHEHGGLEDREGIGRIKNNIILIGPTGVGKTYLIKLIARKLGVPFVKGDATKFSETGYVGGDVEDLVRDLVQEADGDIEKAKYGIIYVDEIDKIASSGNVIGLDVSRSGVQRNLLKPMEETEVDLKVAHDPVSLMEAASHFQKTGKRLKRTINTRDILFIVSGAFNGLDEIVSRRLSRKGLGFGAALKEKEDKSKLLREVKAEDLIEFGFESEFIGRIPVIAVLEELDEQDLYKILKNRYSSVVTAKKQDFKSYGIDIRFSDGALRRLANMAHTEKTGARSLISVVERVLVGYERILPSVDVNRFTVSEELVERPKEMLEEIVENELHPSRTTEFDEIDRVEKAELLTELQKRHQEFEHHFGKILTGWALEAMVDAAVRQGVSPETMYKRYLHIEQEIQEFEREFEKMYNLKIRFSDEALRELVRLVLNGSEEALIVCRKIFQNYHHGLKLVMERTGQKEFTIPEEAIGDPERFLNEMIQKTYR</sequence>
<dbReference type="InterPro" id="IPR050052">
    <property type="entry name" value="ATP-dep_Clp_protease_ClpX"/>
</dbReference>
<dbReference type="GO" id="GO:0016887">
    <property type="term" value="F:ATP hydrolysis activity"/>
    <property type="evidence" value="ECO:0007669"/>
    <property type="project" value="InterPro"/>
</dbReference>
<gene>
    <name evidence="6" type="ordered locus">Desti_1431</name>
</gene>
<dbReference type="PATRIC" id="fig|706587.4.peg.1637"/>
<dbReference type="RefSeq" id="WP_014809292.1">
    <property type="nucleotide sequence ID" value="NC_018025.1"/>
</dbReference>
<dbReference type="SMART" id="SM00382">
    <property type="entry name" value="AAA"/>
    <property type="match status" value="1"/>
</dbReference>
<dbReference type="STRING" id="706587.Desti_1431"/>
<feature type="domain" description="Clp ATPase C-terminal" evidence="5">
    <location>
        <begin position="331"/>
        <end position="417"/>
    </location>
</feature>
<proteinExistence type="predicted"/>
<dbReference type="InterPro" id="IPR003593">
    <property type="entry name" value="AAA+_ATPase"/>
</dbReference>
<dbReference type="HOGENOM" id="CLU_014218_7_0_7"/>
<dbReference type="GO" id="GO:0051603">
    <property type="term" value="P:proteolysis involved in protein catabolic process"/>
    <property type="evidence" value="ECO:0007669"/>
    <property type="project" value="TreeGrafter"/>
</dbReference>
<keyword evidence="1" id="KW-0547">Nucleotide-binding</keyword>
<evidence type="ECO:0000313" key="6">
    <source>
        <dbReference type="EMBL" id="AFM24143.1"/>
    </source>
</evidence>
<dbReference type="Pfam" id="PF07724">
    <property type="entry name" value="AAA_2"/>
    <property type="match status" value="1"/>
</dbReference>
<feature type="domain" description="AAA+ ATPase" evidence="4">
    <location>
        <begin position="120"/>
        <end position="291"/>
    </location>
</feature>
<evidence type="ECO:0000256" key="1">
    <source>
        <dbReference type="ARBA" id="ARBA00022741"/>
    </source>
</evidence>
<evidence type="ECO:0000256" key="3">
    <source>
        <dbReference type="ARBA" id="ARBA00023186"/>
    </source>
</evidence>
<organism evidence="6 7">
    <name type="scientific">Desulfomonile tiedjei (strain ATCC 49306 / DSM 6799 / DCB-1)</name>
    <dbReference type="NCBI Taxonomy" id="706587"/>
    <lineage>
        <taxon>Bacteria</taxon>
        <taxon>Pseudomonadati</taxon>
        <taxon>Thermodesulfobacteriota</taxon>
        <taxon>Desulfomonilia</taxon>
        <taxon>Desulfomonilales</taxon>
        <taxon>Desulfomonilaceae</taxon>
        <taxon>Desulfomonile</taxon>
    </lineage>
</organism>
<keyword evidence="2" id="KW-0067">ATP-binding</keyword>
<dbReference type="AlphaFoldDB" id="I4C3K2"/>
<dbReference type="GO" id="GO:0005524">
    <property type="term" value="F:ATP binding"/>
    <property type="evidence" value="ECO:0007669"/>
    <property type="project" value="UniProtKB-KW"/>
</dbReference>
<dbReference type="EMBL" id="CP003360">
    <property type="protein sequence ID" value="AFM24143.1"/>
    <property type="molecule type" value="Genomic_DNA"/>
</dbReference>
<dbReference type="SUPFAM" id="SSF52540">
    <property type="entry name" value="P-loop containing nucleoside triphosphate hydrolases"/>
    <property type="match status" value="1"/>
</dbReference>
<dbReference type="SMART" id="SM01086">
    <property type="entry name" value="ClpB_D2-small"/>
    <property type="match status" value="1"/>
</dbReference>
<keyword evidence="6" id="KW-0645">Protease</keyword>
<dbReference type="InterPro" id="IPR027417">
    <property type="entry name" value="P-loop_NTPase"/>
</dbReference>
<name>I4C3K2_DESTA</name>
<accession>I4C3K2</accession>
<evidence type="ECO:0000259" key="5">
    <source>
        <dbReference type="SMART" id="SM01086"/>
    </source>
</evidence>
<reference evidence="7" key="1">
    <citation type="submission" date="2012-06" db="EMBL/GenBank/DDBJ databases">
        <title>Complete sequence of chromosome of Desulfomonile tiedjei DSM 6799.</title>
        <authorList>
            <person name="Lucas S."/>
            <person name="Copeland A."/>
            <person name="Lapidus A."/>
            <person name="Glavina del Rio T."/>
            <person name="Dalin E."/>
            <person name="Tice H."/>
            <person name="Bruce D."/>
            <person name="Goodwin L."/>
            <person name="Pitluck S."/>
            <person name="Peters L."/>
            <person name="Ovchinnikova G."/>
            <person name="Zeytun A."/>
            <person name="Lu M."/>
            <person name="Kyrpides N."/>
            <person name="Mavromatis K."/>
            <person name="Ivanova N."/>
            <person name="Brettin T."/>
            <person name="Detter J.C."/>
            <person name="Han C."/>
            <person name="Larimer F."/>
            <person name="Land M."/>
            <person name="Hauser L."/>
            <person name="Markowitz V."/>
            <person name="Cheng J.-F."/>
            <person name="Hugenholtz P."/>
            <person name="Woyke T."/>
            <person name="Wu D."/>
            <person name="Spring S."/>
            <person name="Schroeder M."/>
            <person name="Brambilla E."/>
            <person name="Klenk H.-P."/>
            <person name="Eisen J.A."/>
        </authorList>
    </citation>
    <scope>NUCLEOTIDE SEQUENCE [LARGE SCALE GENOMIC DNA]</scope>
    <source>
        <strain evidence="7">ATCC 49306 / DSM 6799 / DCB-1</strain>
    </source>
</reference>
<protein>
    <submittedName>
        <fullName evidence="6">ATP-dependent protease Clp, ATPase subunit</fullName>
    </submittedName>
</protein>
<dbReference type="PANTHER" id="PTHR48102:SF7">
    <property type="entry name" value="ATP-DEPENDENT CLP PROTEASE ATP-BINDING SUBUNIT CLPX-LIKE, MITOCHONDRIAL"/>
    <property type="match status" value="1"/>
</dbReference>
<dbReference type="InterPro" id="IPR019489">
    <property type="entry name" value="Clp_ATPase_C"/>
</dbReference>
<dbReference type="GO" id="GO:0008233">
    <property type="term" value="F:peptidase activity"/>
    <property type="evidence" value="ECO:0007669"/>
    <property type="project" value="UniProtKB-KW"/>
</dbReference>
<dbReference type="InterPro" id="IPR003959">
    <property type="entry name" value="ATPase_AAA_core"/>
</dbReference>
<dbReference type="OrthoDB" id="9804062at2"/>
<evidence type="ECO:0000256" key="2">
    <source>
        <dbReference type="ARBA" id="ARBA00022840"/>
    </source>
</evidence>
<dbReference type="KEGG" id="dti:Desti_1431"/>
<dbReference type="PANTHER" id="PTHR48102">
    <property type="entry name" value="ATP-DEPENDENT CLP PROTEASE ATP-BINDING SUBUNIT CLPX-LIKE, MITOCHONDRIAL-RELATED"/>
    <property type="match status" value="1"/>
</dbReference>
<dbReference type="Proteomes" id="UP000006055">
    <property type="component" value="Chromosome"/>
</dbReference>